<dbReference type="Proteomes" id="UP000308005">
    <property type="component" value="Unassembled WGS sequence"/>
</dbReference>
<reference evidence="1 2" key="1">
    <citation type="submission" date="2018-10" db="EMBL/GenBank/DDBJ databases">
        <title>Fifty Aureobasidium pullulans genomes reveal a recombining polyextremotolerant generalist.</title>
        <authorList>
            <person name="Gostincar C."/>
            <person name="Turk M."/>
            <person name="Zajc J."/>
            <person name="Gunde-Cimerman N."/>
        </authorList>
    </citation>
    <scope>NUCLEOTIDE SEQUENCE [LARGE SCALE GENOMIC DNA]</scope>
    <source>
        <strain evidence="1 2">EXF-3863</strain>
    </source>
</reference>
<organism evidence="1 2">
    <name type="scientific">Aureobasidium pullulans</name>
    <name type="common">Black yeast</name>
    <name type="synonym">Pullularia pullulans</name>
    <dbReference type="NCBI Taxonomy" id="5580"/>
    <lineage>
        <taxon>Eukaryota</taxon>
        <taxon>Fungi</taxon>
        <taxon>Dikarya</taxon>
        <taxon>Ascomycota</taxon>
        <taxon>Pezizomycotina</taxon>
        <taxon>Dothideomycetes</taxon>
        <taxon>Dothideomycetidae</taxon>
        <taxon>Dothideales</taxon>
        <taxon>Saccotheciaceae</taxon>
        <taxon>Aureobasidium</taxon>
    </lineage>
</organism>
<gene>
    <name evidence="1" type="ORF">D6C91_04386</name>
</gene>
<evidence type="ECO:0000313" key="1">
    <source>
        <dbReference type="EMBL" id="THZ21427.1"/>
    </source>
</evidence>
<accession>A0A4S9TC28</accession>
<proteinExistence type="predicted"/>
<dbReference type="AlphaFoldDB" id="A0A4S9TC28"/>
<comment type="caution">
    <text evidence="1">The sequence shown here is derived from an EMBL/GenBank/DDBJ whole genome shotgun (WGS) entry which is preliminary data.</text>
</comment>
<evidence type="ECO:0000313" key="2">
    <source>
        <dbReference type="Proteomes" id="UP000308005"/>
    </source>
</evidence>
<sequence length="172" mass="19757">MAMLQDEDIAQAYTSVYEAVLSSGSMVRIKLVTGKEELFTLRMSSEHCGVFYSRNALADCCTLASYVTLSWVPDTEGPTDKHSRTVKMCWTKRKVWYQCRHETVDRGVCDKARRTGSACPADKWSYERLEYFGGTNIPCEHADCVKWNRRLAEKRQEALERNLTDATRHRMG</sequence>
<name>A0A4S9TC28_AURPU</name>
<protein>
    <submittedName>
        <fullName evidence="1">Uncharacterized protein</fullName>
    </submittedName>
</protein>
<dbReference type="EMBL" id="QZBM01000161">
    <property type="protein sequence ID" value="THZ21427.1"/>
    <property type="molecule type" value="Genomic_DNA"/>
</dbReference>